<reference evidence="2" key="1">
    <citation type="submission" date="2010-07" db="EMBL/GenBank/DDBJ databases">
        <authorList>
            <consortium name="CONSOLIDER consortium CSD2007-00005"/>
            <person name="Guazzaroni M.-E."/>
            <person name="Richter M."/>
            <person name="Garcia-Salamanca A."/>
            <person name="Yarza P."/>
            <person name="Ferrer M."/>
        </authorList>
    </citation>
    <scope>NUCLEOTIDE SEQUENCE</scope>
</reference>
<dbReference type="AlphaFoldDB" id="D9PM04"/>
<feature type="domain" description="Bacterial type II secretion system protein E" evidence="1">
    <location>
        <begin position="1"/>
        <end position="53"/>
    </location>
</feature>
<reference evidence="2" key="2">
    <citation type="journal article" date="2011" name="Microb. Ecol.">
        <title>Taxonomic and Functional Metagenomic Profiling of the Microbial Community in the Anoxic Sediment of a Sub-saline Shallow Lake (Laguna de Carrizo, Central Spain).</title>
        <authorList>
            <person name="Ferrer M."/>
            <person name="Guazzaroni M.E."/>
            <person name="Richter M."/>
            <person name="Garcia-Salamanca A."/>
            <person name="Yarza P."/>
            <person name="Suarez-Suarez A."/>
            <person name="Solano J."/>
            <person name="Alcaide M."/>
            <person name="van Dillewijn P."/>
            <person name="Molina-Henares M.A."/>
            <person name="Lopez-Cortes N."/>
            <person name="Al-Ramahi Y."/>
            <person name="Guerrero C."/>
            <person name="Acosta A."/>
            <person name="de Eugenio L.I."/>
            <person name="Martinez V."/>
            <person name="Marques S."/>
            <person name="Rojo F."/>
            <person name="Santero E."/>
            <person name="Genilloud O."/>
            <person name="Perez-Perez J."/>
            <person name="Rossello-Mora R."/>
            <person name="Ramos J.L."/>
        </authorList>
    </citation>
    <scope>NUCLEOTIDE SEQUENCE</scope>
</reference>
<dbReference type="Pfam" id="PF00437">
    <property type="entry name" value="T2SSE"/>
    <property type="match status" value="1"/>
</dbReference>
<comment type="caution">
    <text evidence="2">The sequence shown here is derived from an EMBL/GenBank/DDBJ whole genome shotgun (WGS) entry which is preliminary data.</text>
</comment>
<evidence type="ECO:0000313" key="2">
    <source>
        <dbReference type="EMBL" id="EFK95430.1"/>
    </source>
</evidence>
<dbReference type="InterPro" id="IPR001482">
    <property type="entry name" value="T2SS/T4SS_dom"/>
</dbReference>
<organism evidence="2">
    <name type="scientific">sediment metagenome</name>
    <dbReference type="NCBI Taxonomy" id="749907"/>
    <lineage>
        <taxon>unclassified sequences</taxon>
        <taxon>metagenomes</taxon>
        <taxon>ecological metagenomes</taxon>
    </lineage>
</organism>
<proteinExistence type="predicted"/>
<dbReference type="EMBL" id="ADZX01000783">
    <property type="protein sequence ID" value="EFK95430.1"/>
    <property type="molecule type" value="Genomic_DNA"/>
</dbReference>
<name>D9PM04_9ZZZZ</name>
<evidence type="ECO:0000259" key="1">
    <source>
        <dbReference type="Pfam" id="PF00437"/>
    </source>
</evidence>
<gene>
    <name evidence="2" type="ORF">LDC_2580</name>
</gene>
<accession>D9PM04</accession>
<sequence>MRVSVIPIIYGEKIVIRILKKDEKPAALRELGILPYNMVKIEKHLKDPYGMILAV</sequence>
<protein>
    <recommendedName>
        <fullName evidence="1">Bacterial type II secretion system protein E domain-containing protein</fullName>
    </recommendedName>
</protein>